<protein>
    <submittedName>
        <fullName evidence="1">Uncharacterized protein</fullName>
    </submittedName>
</protein>
<accession>A0ACB0KC03</accession>
<keyword evidence="2" id="KW-1185">Reference proteome</keyword>
<comment type="caution">
    <text evidence="1">The sequence shown here is derived from an EMBL/GenBank/DDBJ whole genome shotgun (WGS) entry which is preliminary data.</text>
</comment>
<reference evidence="1" key="1">
    <citation type="submission" date="2023-10" db="EMBL/GenBank/DDBJ databases">
        <authorList>
            <person name="Rodriguez Cubillos JULIANA M."/>
            <person name="De Vega J."/>
        </authorList>
    </citation>
    <scope>NUCLEOTIDE SEQUENCE</scope>
</reference>
<organism evidence="1 2">
    <name type="scientific">Trifolium pratense</name>
    <name type="common">Red clover</name>
    <dbReference type="NCBI Taxonomy" id="57577"/>
    <lineage>
        <taxon>Eukaryota</taxon>
        <taxon>Viridiplantae</taxon>
        <taxon>Streptophyta</taxon>
        <taxon>Embryophyta</taxon>
        <taxon>Tracheophyta</taxon>
        <taxon>Spermatophyta</taxon>
        <taxon>Magnoliopsida</taxon>
        <taxon>eudicotyledons</taxon>
        <taxon>Gunneridae</taxon>
        <taxon>Pentapetalae</taxon>
        <taxon>rosids</taxon>
        <taxon>fabids</taxon>
        <taxon>Fabales</taxon>
        <taxon>Fabaceae</taxon>
        <taxon>Papilionoideae</taxon>
        <taxon>50 kb inversion clade</taxon>
        <taxon>NPAAA clade</taxon>
        <taxon>Hologalegina</taxon>
        <taxon>IRL clade</taxon>
        <taxon>Trifolieae</taxon>
        <taxon>Trifolium</taxon>
    </lineage>
</organism>
<dbReference type="EMBL" id="CASHSV030000206">
    <property type="protein sequence ID" value="CAJ2653639.1"/>
    <property type="molecule type" value="Genomic_DNA"/>
</dbReference>
<gene>
    <name evidence="1" type="ORF">MILVUS5_LOCUS20940</name>
</gene>
<name>A0ACB0KC03_TRIPR</name>
<evidence type="ECO:0000313" key="2">
    <source>
        <dbReference type="Proteomes" id="UP001177021"/>
    </source>
</evidence>
<sequence length="408" mass="47397">MHTLKPFSFTLKVLLFLLSLLTLKPLVDANTRNLIGFNIQQVTINTNNDSFAYEFDDEDIINRTPLTIESDIIAEEFRYLMKFGVKTYGNHDVDTYAIPDTGSDLIWLQDRICNDGKDNKNCYEAKVNEYREKPKDPIDCWVDDQCNKTLPALGIKHRCTKKHKCEYSGIVYGDGSKNELGILGQADFFFSAITSKSKPDRRVERKMTIGFSPKLGGDEGESKSLYQGIVGLGYGNLSLIKQYAKTRRKCCAFSYYLPQFRRKDEDAIKARSKFKFGDDVKISDKNTSLLLPKNKDDECGIRYCVQLEGVFLKFEDENHEIKTDTDHKVMIIDSGTTKTYLRLTCKKFEEFINKIKEKLNVELTKFEGYYENCFEKNDENKKKLEKLEKISFKFSWYKNRVEEGKFFR</sequence>
<evidence type="ECO:0000313" key="1">
    <source>
        <dbReference type="EMBL" id="CAJ2653639.1"/>
    </source>
</evidence>
<proteinExistence type="predicted"/>
<dbReference type="Proteomes" id="UP001177021">
    <property type="component" value="Unassembled WGS sequence"/>
</dbReference>